<feature type="compositionally biased region" description="Polar residues" evidence="9">
    <location>
        <begin position="91"/>
        <end position="114"/>
    </location>
</feature>
<evidence type="ECO:0000256" key="5">
    <source>
        <dbReference type="ARBA" id="ARBA00022705"/>
    </source>
</evidence>
<dbReference type="Gene3D" id="3.30.420.10">
    <property type="entry name" value="Ribonuclease H-like superfamily/Ribonuclease H"/>
    <property type="match status" value="1"/>
</dbReference>
<name>A0A6P6PQ99_CARAU</name>
<keyword evidence="3" id="KW-0808">Transferase</keyword>
<evidence type="ECO:0000256" key="3">
    <source>
        <dbReference type="ARBA" id="ARBA00022679"/>
    </source>
</evidence>
<dbReference type="InterPro" id="IPR043502">
    <property type="entry name" value="DNA/RNA_pol_sf"/>
</dbReference>
<accession>A0A6P6PQ99</accession>
<dbReference type="InterPro" id="IPR036397">
    <property type="entry name" value="RNaseH_sf"/>
</dbReference>
<dbReference type="PANTHER" id="PTHR33568">
    <property type="entry name" value="DNA POLYMERASE"/>
    <property type="match status" value="1"/>
</dbReference>
<dbReference type="InterPro" id="IPR012337">
    <property type="entry name" value="RNaseH-like_sf"/>
</dbReference>
<dbReference type="RefSeq" id="XP_026123744.1">
    <property type="nucleotide sequence ID" value="XM_026267959.1"/>
</dbReference>
<dbReference type="Proteomes" id="UP000515129">
    <property type="component" value="Chromosome 1"/>
</dbReference>
<keyword evidence="11" id="KW-1185">Reference proteome</keyword>
<evidence type="ECO:0000256" key="4">
    <source>
        <dbReference type="ARBA" id="ARBA00022695"/>
    </source>
</evidence>
<evidence type="ECO:0000256" key="9">
    <source>
        <dbReference type="SAM" id="MobiDB-lite"/>
    </source>
</evidence>
<evidence type="ECO:0000256" key="2">
    <source>
        <dbReference type="ARBA" id="ARBA00012417"/>
    </source>
</evidence>
<dbReference type="KEGG" id="caua:113106239"/>
<dbReference type="SUPFAM" id="SSF56672">
    <property type="entry name" value="DNA/RNA polymerases"/>
    <property type="match status" value="1"/>
</dbReference>
<dbReference type="SUPFAM" id="SSF53098">
    <property type="entry name" value="Ribonuclease H-like"/>
    <property type="match status" value="1"/>
</dbReference>
<dbReference type="Pfam" id="PF03175">
    <property type="entry name" value="DNA_pol_B_2"/>
    <property type="match status" value="2"/>
</dbReference>
<evidence type="ECO:0000256" key="8">
    <source>
        <dbReference type="ARBA" id="ARBA00049244"/>
    </source>
</evidence>
<keyword evidence="4" id="KW-0548">Nucleotidyltransferase</keyword>
<sequence length="1333" mass="152821">MDGSDDLRQSSTELTPDEIEMLSLLPDSLEQYLFNQESPPILDLFELAVNPNMNLFDPLLSLDTDPVVQHGGVLNNPPAPCTDPDPDNTEHPTGNDTPQASTSGNVDPTTQTRLSRTDVDRLIREGGDVNGYHVLPRPRFNSVTLRRTTNLREINSTDLASYHARLHDMLTGIVNFAREFDQNSPVINITLTAPSLQTPVSGILTRGNNYDADGFMDQIEKVLQSNDRLLSDQTVEFEASVAMNRQGGGRRRKLTDLAVDEVIKRKKTSLFCPINISNNLCFSICLARFLNPQRPESELEKLASVIQKSVGFSIQDRIGLGDIASFERALDIKIVIFHRSNAMILETYKNSDEPHPKTVFLYLHDDHYYMITSLNAFLGSTYVCPFCYKSYTSLRDHRCKHVCNICFDAECYRFQARNLHCPDCLRYCKSAYCFEMHKKNPPPGQEYPACDMIKYCKLCNRRYDVKPGNQKTKHTCAPDKCVHCRESLTDDGAHQCFIQPLELKEPCEKYIFYDFESRYENGRHEANFVCAMTFKGQKFTAYGTDCIAKLIKRFRQPRYKGYCFIAHYASRFDAFLILEYFCKAGIVLEVIMQGCKLLLMYDDAFAQRYIDSYSFFPFALAKMPAALDLTTTEKGYFPHLFNRVENENYVGPYPDKKFYNYENMSDKAQEKFDAWYSTVKGELFNFKKELYDYGVNDVVLLREGCMKYRTSFLQCTQLDPFAFTTIASCAMGVFKTHYLSRNTLALTHNKAYIHQNKSYSSGSIQWLEYIKKTRNVDVHHAVNHGEVSIGKYFLDGYYEQDGVRHGLEFSGCVFHGHCCRFEPNQTHPLSGVPYGVLRNQFDDKIEILRKAYGLQIEVLWECEWNRMKKTDPSVIEFMADYSAPERLNPRETLYGGRTNSYKLYHKVSGDEKIRYLDFTSLYPFCQARKSYPIGHPEIIFADFEPIENYYGLIKATVYPPRNLLHAVLPFRSNGKLTFALCRTCAQDQNQTSSCTHTDQERSLSGCWVSIELLKAIEKGYVVAKIDEVWHFPQRSDTLFTEYVKTFLCLKQQASGYPPNVVTDAEKEAYISDYFEKEGIQLDPEKIKYNAAQRAITKLILNSLWGRFSLRPNLPQTILVREPEDFTRIVFGNTDTLSYFSFVSDDVALVQHKPDKDDVCKARDVNVFVGAFTTAHARLELYELMDRLGERLLYSDTDSVIFVSKDGDWEPPLGDHLGELTSELDPDDHITTFCASAPKSYAFETVKGKVVMKAKGITLNAKNSKAICLESLIGLVDSYVTSHDRSKYILAHTENIVRDKKTLTLQNKSVVKRFKVVYDKRRLLSDYTTLPYGY</sequence>
<evidence type="ECO:0000256" key="1">
    <source>
        <dbReference type="ARBA" id="ARBA00005755"/>
    </source>
</evidence>
<evidence type="ECO:0000313" key="13">
    <source>
        <dbReference type="RefSeq" id="XP_026123744.1"/>
    </source>
</evidence>
<dbReference type="GO" id="GO:0006260">
    <property type="term" value="P:DNA replication"/>
    <property type="evidence" value="ECO:0007669"/>
    <property type="project" value="UniProtKB-KW"/>
</dbReference>
<comment type="catalytic activity">
    <reaction evidence="8">
        <text>DNA(n) + a 2'-deoxyribonucleoside 5'-triphosphate = DNA(n+1) + diphosphate</text>
        <dbReference type="Rhea" id="RHEA:22508"/>
        <dbReference type="Rhea" id="RHEA-COMP:17339"/>
        <dbReference type="Rhea" id="RHEA-COMP:17340"/>
        <dbReference type="ChEBI" id="CHEBI:33019"/>
        <dbReference type="ChEBI" id="CHEBI:61560"/>
        <dbReference type="ChEBI" id="CHEBI:173112"/>
        <dbReference type="EC" id="2.7.7.7"/>
    </reaction>
</comment>
<gene>
    <name evidence="12 13 14" type="primary">LOC113106239</name>
</gene>
<feature type="domain" description="DNA-directed DNA polymerase family B mitochondria/virus" evidence="10">
    <location>
        <begin position="559"/>
        <end position="759"/>
    </location>
</feature>
<feature type="region of interest" description="Disordered" evidence="9">
    <location>
        <begin position="67"/>
        <end position="118"/>
    </location>
</feature>
<dbReference type="RefSeq" id="XP_026123753.1">
    <property type="nucleotide sequence ID" value="XM_026267968.1"/>
</dbReference>
<evidence type="ECO:0000313" key="11">
    <source>
        <dbReference type="Proteomes" id="UP000515129"/>
    </source>
</evidence>
<dbReference type="InterPro" id="IPR023211">
    <property type="entry name" value="DNA_pol_palm_dom_sf"/>
</dbReference>
<comment type="similarity">
    <text evidence="1">Belongs to the DNA polymerase type-B family.</text>
</comment>
<dbReference type="GO" id="GO:0003887">
    <property type="term" value="F:DNA-directed DNA polymerase activity"/>
    <property type="evidence" value="ECO:0007669"/>
    <property type="project" value="UniProtKB-KW"/>
</dbReference>
<dbReference type="EC" id="2.7.7.7" evidence="2"/>
<dbReference type="OrthoDB" id="8962756at2759"/>
<protein>
    <recommendedName>
        <fullName evidence="2">DNA-directed DNA polymerase</fullName>
        <ecNumber evidence="2">2.7.7.7</ecNumber>
    </recommendedName>
</protein>
<organism evidence="11 12">
    <name type="scientific">Carassius auratus</name>
    <name type="common">Goldfish</name>
    <dbReference type="NCBI Taxonomy" id="7957"/>
    <lineage>
        <taxon>Eukaryota</taxon>
        <taxon>Metazoa</taxon>
        <taxon>Chordata</taxon>
        <taxon>Craniata</taxon>
        <taxon>Vertebrata</taxon>
        <taxon>Euteleostomi</taxon>
        <taxon>Actinopterygii</taxon>
        <taxon>Neopterygii</taxon>
        <taxon>Teleostei</taxon>
        <taxon>Ostariophysi</taxon>
        <taxon>Cypriniformes</taxon>
        <taxon>Cyprinidae</taxon>
        <taxon>Cyprininae</taxon>
        <taxon>Carassius</taxon>
    </lineage>
</organism>
<feature type="domain" description="DNA-directed DNA polymerase family B mitochondria/virus" evidence="10">
    <location>
        <begin position="890"/>
        <end position="1055"/>
    </location>
</feature>
<dbReference type="Gene3D" id="3.90.1600.10">
    <property type="entry name" value="Palm domain of DNA polymerase"/>
    <property type="match status" value="1"/>
</dbReference>
<keyword evidence="6" id="KW-0239">DNA-directed DNA polymerase</keyword>
<keyword evidence="5" id="KW-0235">DNA replication</keyword>
<keyword evidence="7" id="KW-0238">DNA-binding</keyword>
<reference evidence="12 13" key="1">
    <citation type="submission" date="2025-04" db="UniProtKB">
        <authorList>
            <consortium name="RefSeq"/>
        </authorList>
    </citation>
    <scope>IDENTIFICATION</scope>
    <source>
        <strain evidence="12 13">Wakin</strain>
        <tissue evidence="12 13">Muscle</tissue>
    </source>
</reference>
<evidence type="ECO:0000259" key="10">
    <source>
        <dbReference type="Pfam" id="PF03175"/>
    </source>
</evidence>
<dbReference type="GO" id="GO:0000166">
    <property type="term" value="F:nucleotide binding"/>
    <property type="evidence" value="ECO:0007669"/>
    <property type="project" value="InterPro"/>
</dbReference>
<dbReference type="RefSeq" id="XP_026123736.1">
    <property type="nucleotide sequence ID" value="XM_026267951.1"/>
</dbReference>
<evidence type="ECO:0000313" key="14">
    <source>
        <dbReference type="RefSeq" id="XP_026123753.1"/>
    </source>
</evidence>
<evidence type="ECO:0000256" key="6">
    <source>
        <dbReference type="ARBA" id="ARBA00022932"/>
    </source>
</evidence>
<dbReference type="InterPro" id="IPR004868">
    <property type="entry name" value="DNA-dir_DNA_pol_B_mt/vir"/>
</dbReference>
<dbReference type="GO" id="GO:0003677">
    <property type="term" value="F:DNA binding"/>
    <property type="evidence" value="ECO:0007669"/>
    <property type="project" value="UniProtKB-KW"/>
</dbReference>
<evidence type="ECO:0000256" key="7">
    <source>
        <dbReference type="ARBA" id="ARBA00023125"/>
    </source>
</evidence>
<evidence type="ECO:0000313" key="12">
    <source>
        <dbReference type="RefSeq" id="XP_026123736.1"/>
    </source>
</evidence>
<dbReference type="GeneID" id="113106239"/>
<dbReference type="PANTHER" id="PTHR33568:SF3">
    <property type="entry name" value="DNA-DIRECTED DNA POLYMERASE"/>
    <property type="match status" value="1"/>
</dbReference>
<proteinExistence type="inferred from homology"/>
<dbReference type="Gene3D" id="1.10.287.690">
    <property type="entry name" value="Helix hairpin bin"/>
    <property type="match status" value="1"/>
</dbReference>